<evidence type="ECO:0000313" key="2">
    <source>
        <dbReference type="Proteomes" id="UP001151760"/>
    </source>
</evidence>
<sequence length="75" mass="8735">MDLDSTKYLCTAITRVLLLYAATTSNIPEPSILASNTISSRSKWKMVWLNYTSLEQNISWKISLPRHWDEKDLKF</sequence>
<keyword evidence="2" id="KW-1185">Reference proteome</keyword>
<comment type="caution">
    <text evidence="1">The sequence shown here is derived from an EMBL/GenBank/DDBJ whole genome shotgun (WGS) entry which is preliminary data.</text>
</comment>
<reference evidence="1" key="1">
    <citation type="journal article" date="2022" name="Int. J. Mol. Sci.">
        <title>Draft Genome of Tanacetum Coccineum: Genomic Comparison of Closely Related Tanacetum-Family Plants.</title>
        <authorList>
            <person name="Yamashiro T."/>
            <person name="Shiraishi A."/>
            <person name="Nakayama K."/>
            <person name="Satake H."/>
        </authorList>
    </citation>
    <scope>NUCLEOTIDE SEQUENCE</scope>
</reference>
<dbReference type="EMBL" id="BQNB010008706">
    <property type="protein sequence ID" value="GJS53154.1"/>
    <property type="molecule type" value="Genomic_DNA"/>
</dbReference>
<organism evidence="1 2">
    <name type="scientific">Tanacetum coccineum</name>
    <dbReference type="NCBI Taxonomy" id="301880"/>
    <lineage>
        <taxon>Eukaryota</taxon>
        <taxon>Viridiplantae</taxon>
        <taxon>Streptophyta</taxon>
        <taxon>Embryophyta</taxon>
        <taxon>Tracheophyta</taxon>
        <taxon>Spermatophyta</taxon>
        <taxon>Magnoliopsida</taxon>
        <taxon>eudicotyledons</taxon>
        <taxon>Gunneridae</taxon>
        <taxon>Pentapetalae</taxon>
        <taxon>asterids</taxon>
        <taxon>campanulids</taxon>
        <taxon>Asterales</taxon>
        <taxon>Asteraceae</taxon>
        <taxon>Asteroideae</taxon>
        <taxon>Anthemideae</taxon>
        <taxon>Anthemidinae</taxon>
        <taxon>Tanacetum</taxon>
    </lineage>
</organism>
<name>A0ABQ4WJU3_9ASTR</name>
<evidence type="ECO:0000313" key="1">
    <source>
        <dbReference type="EMBL" id="GJS53154.1"/>
    </source>
</evidence>
<proteinExistence type="predicted"/>
<dbReference type="Proteomes" id="UP001151760">
    <property type="component" value="Unassembled WGS sequence"/>
</dbReference>
<accession>A0ABQ4WJU3</accession>
<protein>
    <submittedName>
        <fullName evidence="1">Uncharacterized protein</fullName>
    </submittedName>
</protein>
<reference evidence="1" key="2">
    <citation type="submission" date="2022-01" db="EMBL/GenBank/DDBJ databases">
        <authorList>
            <person name="Yamashiro T."/>
            <person name="Shiraishi A."/>
            <person name="Satake H."/>
            <person name="Nakayama K."/>
        </authorList>
    </citation>
    <scope>NUCLEOTIDE SEQUENCE</scope>
</reference>
<gene>
    <name evidence="1" type="ORF">Tco_0626516</name>
</gene>